<evidence type="ECO:0000256" key="3">
    <source>
        <dbReference type="ARBA" id="ARBA00008601"/>
    </source>
</evidence>
<comment type="function">
    <text evidence="12">Protein phosphatase that mediates dephosphorylation of proteins phosphorylated on Tyr and Ser/Thr residues. In vitro, it can dephosphorylate p44-ERK1 (MAPK3) but not p54 SAPK-beta (MAPK10) in vitro. Able to enhance activation of JNK and p38 (MAPK14).</text>
</comment>
<evidence type="ECO:0000256" key="9">
    <source>
        <dbReference type="ARBA" id="ARBA00023242"/>
    </source>
</evidence>
<dbReference type="GO" id="GO:0005634">
    <property type="term" value="C:nucleus"/>
    <property type="evidence" value="ECO:0007669"/>
    <property type="project" value="UniProtKB-SubCell"/>
</dbReference>
<dbReference type="GO" id="GO:0005829">
    <property type="term" value="C:cytosol"/>
    <property type="evidence" value="ECO:0007669"/>
    <property type="project" value="UniProtKB-SubCell"/>
</dbReference>
<evidence type="ECO:0000256" key="1">
    <source>
        <dbReference type="ARBA" id="ARBA00004123"/>
    </source>
</evidence>
<dbReference type="PANTHER" id="PTHR23339">
    <property type="entry name" value="TYROSINE SPECIFIC PROTEIN PHOSPHATASE AND DUAL SPECIFICITY PROTEIN PHOSPHATASE"/>
    <property type="match status" value="1"/>
</dbReference>
<proteinExistence type="inferred from homology"/>
<evidence type="ECO:0000313" key="17">
    <source>
        <dbReference type="EMBL" id="KAK6639207.1"/>
    </source>
</evidence>
<evidence type="ECO:0000259" key="15">
    <source>
        <dbReference type="PROSITE" id="PS50054"/>
    </source>
</evidence>
<evidence type="ECO:0000256" key="2">
    <source>
        <dbReference type="ARBA" id="ARBA00004514"/>
    </source>
</evidence>
<name>A0AAN8PMQ3_POLSC</name>
<dbReference type="Pfam" id="PF22784">
    <property type="entry name" value="PTP-SAK"/>
    <property type="match status" value="1"/>
</dbReference>
<protein>
    <recommendedName>
        <fullName evidence="13">Dual specificity protein phosphatase 23</fullName>
        <ecNumber evidence="5">3.1.3.16</ecNumber>
        <ecNumber evidence="4">3.1.3.48</ecNumber>
    </recommendedName>
    <alternativeName>
        <fullName evidence="14">Low molecular mass dual specificity phosphatase 3</fullName>
    </alternativeName>
</protein>
<dbReference type="SUPFAM" id="SSF52799">
    <property type="entry name" value="(Phosphotyrosine protein) phosphatases II"/>
    <property type="match status" value="1"/>
</dbReference>
<evidence type="ECO:0000256" key="11">
    <source>
        <dbReference type="ARBA" id="ARBA00048336"/>
    </source>
</evidence>
<evidence type="ECO:0000313" key="18">
    <source>
        <dbReference type="Proteomes" id="UP001372834"/>
    </source>
</evidence>
<dbReference type="FunFam" id="3.90.190.10:FF:000063">
    <property type="entry name" value="Dual specificity phosphatase 23"/>
    <property type="match status" value="1"/>
</dbReference>
<evidence type="ECO:0000256" key="13">
    <source>
        <dbReference type="ARBA" id="ARBA00068789"/>
    </source>
</evidence>
<dbReference type="Gene3D" id="3.90.190.10">
    <property type="entry name" value="Protein tyrosine phosphatase superfamily"/>
    <property type="match status" value="1"/>
</dbReference>
<evidence type="ECO:0000256" key="5">
    <source>
        <dbReference type="ARBA" id="ARBA00013081"/>
    </source>
</evidence>
<comment type="subcellular location">
    <subcellularLocation>
        <location evidence="2">Cytoplasm</location>
        <location evidence="2">Cytosol</location>
    </subcellularLocation>
    <subcellularLocation>
        <location evidence="1">Nucleus</location>
    </subcellularLocation>
</comment>
<feature type="domain" description="Tyrosine-protein phosphatase" evidence="15">
    <location>
        <begin position="8"/>
        <end position="155"/>
    </location>
</feature>
<dbReference type="GO" id="GO:0004725">
    <property type="term" value="F:protein tyrosine phosphatase activity"/>
    <property type="evidence" value="ECO:0007669"/>
    <property type="project" value="UniProtKB-EC"/>
</dbReference>
<dbReference type="InterPro" id="IPR020422">
    <property type="entry name" value="TYR_PHOSPHATASE_DUAL_dom"/>
</dbReference>
<dbReference type="PROSITE" id="PS00383">
    <property type="entry name" value="TYR_PHOSPHATASE_1"/>
    <property type="match status" value="1"/>
</dbReference>
<evidence type="ECO:0000256" key="4">
    <source>
        <dbReference type="ARBA" id="ARBA00013064"/>
    </source>
</evidence>
<dbReference type="EC" id="3.1.3.48" evidence="4"/>
<keyword evidence="6" id="KW-0963">Cytoplasm</keyword>
<evidence type="ECO:0000256" key="7">
    <source>
        <dbReference type="ARBA" id="ARBA00022801"/>
    </source>
</evidence>
<dbReference type="EC" id="3.1.3.16" evidence="5"/>
<evidence type="ECO:0000256" key="6">
    <source>
        <dbReference type="ARBA" id="ARBA00022490"/>
    </source>
</evidence>
<dbReference type="InterPro" id="IPR057023">
    <property type="entry name" value="PTP-SAK"/>
</dbReference>
<dbReference type="InterPro" id="IPR029021">
    <property type="entry name" value="Prot-tyrosine_phosphatase-like"/>
</dbReference>
<dbReference type="SMART" id="SM00404">
    <property type="entry name" value="PTPc_motif"/>
    <property type="match status" value="1"/>
</dbReference>
<evidence type="ECO:0000259" key="16">
    <source>
        <dbReference type="PROSITE" id="PS50056"/>
    </source>
</evidence>
<organism evidence="17 18">
    <name type="scientific">Polyplax serrata</name>
    <name type="common">Common mouse louse</name>
    <dbReference type="NCBI Taxonomy" id="468196"/>
    <lineage>
        <taxon>Eukaryota</taxon>
        <taxon>Metazoa</taxon>
        <taxon>Ecdysozoa</taxon>
        <taxon>Arthropoda</taxon>
        <taxon>Hexapoda</taxon>
        <taxon>Insecta</taxon>
        <taxon>Pterygota</taxon>
        <taxon>Neoptera</taxon>
        <taxon>Paraneoptera</taxon>
        <taxon>Psocodea</taxon>
        <taxon>Troctomorpha</taxon>
        <taxon>Phthiraptera</taxon>
        <taxon>Anoplura</taxon>
        <taxon>Polyplacidae</taxon>
        <taxon>Polyplax</taxon>
    </lineage>
</organism>
<gene>
    <name evidence="17" type="ORF">RUM43_007477</name>
</gene>
<comment type="catalytic activity">
    <reaction evidence="11">
        <text>O-phospho-L-threonyl-[protein] + H2O = L-threonyl-[protein] + phosphate</text>
        <dbReference type="Rhea" id="RHEA:47004"/>
        <dbReference type="Rhea" id="RHEA-COMP:11060"/>
        <dbReference type="Rhea" id="RHEA-COMP:11605"/>
        <dbReference type="ChEBI" id="CHEBI:15377"/>
        <dbReference type="ChEBI" id="CHEBI:30013"/>
        <dbReference type="ChEBI" id="CHEBI:43474"/>
        <dbReference type="ChEBI" id="CHEBI:61977"/>
        <dbReference type="EC" id="3.1.3.16"/>
    </reaction>
</comment>
<dbReference type="AlphaFoldDB" id="A0AAN8PMQ3"/>
<keyword evidence="7" id="KW-0378">Hydrolase</keyword>
<evidence type="ECO:0000256" key="8">
    <source>
        <dbReference type="ARBA" id="ARBA00022912"/>
    </source>
</evidence>
<keyword evidence="9" id="KW-0539">Nucleus</keyword>
<dbReference type="InterPro" id="IPR016130">
    <property type="entry name" value="Tyr_Pase_AS"/>
</dbReference>
<accession>A0AAN8PMQ3</accession>
<dbReference type="SMART" id="SM00195">
    <property type="entry name" value="DSPc"/>
    <property type="match status" value="1"/>
</dbReference>
<sequence length="158" mass="18087">MSESPPLNFSWIDVGRLAAMGWPQTVSNLSYLVGQGIGTLVTLSPERRPPVQFPPELSHREIPIEEFQVPTFEQIDEFIEICRKNHSENQAVGIHCRQGRGRTGTMAACYVVYFQNMPPQRAVLNVRLLRPGSVETYGQEKVVEEYHDYLRRNQQSKN</sequence>
<dbReference type="EMBL" id="JAWJWE010000003">
    <property type="protein sequence ID" value="KAK6639207.1"/>
    <property type="molecule type" value="Genomic_DNA"/>
</dbReference>
<dbReference type="PROSITE" id="PS50054">
    <property type="entry name" value="TYR_PHOSPHATASE_DUAL"/>
    <property type="match status" value="1"/>
</dbReference>
<evidence type="ECO:0000256" key="10">
    <source>
        <dbReference type="ARBA" id="ARBA00047761"/>
    </source>
</evidence>
<comment type="catalytic activity">
    <reaction evidence="10">
        <text>O-phospho-L-seryl-[protein] + H2O = L-seryl-[protein] + phosphate</text>
        <dbReference type="Rhea" id="RHEA:20629"/>
        <dbReference type="Rhea" id="RHEA-COMP:9863"/>
        <dbReference type="Rhea" id="RHEA-COMP:11604"/>
        <dbReference type="ChEBI" id="CHEBI:15377"/>
        <dbReference type="ChEBI" id="CHEBI:29999"/>
        <dbReference type="ChEBI" id="CHEBI:43474"/>
        <dbReference type="ChEBI" id="CHEBI:83421"/>
        <dbReference type="EC" id="3.1.3.16"/>
    </reaction>
</comment>
<reference evidence="17 18" key="1">
    <citation type="submission" date="2023-10" db="EMBL/GenBank/DDBJ databases">
        <title>Genomes of two closely related lineages of the louse Polyplax serrata with different host specificities.</title>
        <authorList>
            <person name="Martinu J."/>
            <person name="Tarabai H."/>
            <person name="Stefka J."/>
            <person name="Hypsa V."/>
        </authorList>
    </citation>
    <scope>NUCLEOTIDE SEQUENCE [LARGE SCALE GENOMIC DNA]</scope>
    <source>
        <strain evidence="17">HR10_N</strain>
    </source>
</reference>
<dbReference type="InterPro" id="IPR003595">
    <property type="entry name" value="Tyr_Pase_cat"/>
</dbReference>
<evidence type="ECO:0000256" key="12">
    <source>
        <dbReference type="ARBA" id="ARBA00053915"/>
    </source>
</evidence>
<evidence type="ECO:0000256" key="14">
    <source>
        <dbReference type="ARBA" id="ARBA00081937"/>
    </source>
</evidence>
<dbReference type="GO" id="GO:0004722">
    <property type="term" value="F:protein serine/threonine phosphatase activity"/>
    <property type="evidence" value="ECO:0007669"/>
    <property type="project" value="UniProtKB-EC"/>
</dbReference>
<keyword evidence="8" id="KW-0904">Protein phosphatase</keyword>
<feature type="domain" description="Tyrosine specific protein phosphatases" evidence="16">
    <location>
        <begin position="76"/>
        <end position="141"/>
    </location>
</feature>
<comment type="caution">
    <text evidence="17">The sequence shown here is derived from an EMBL/GenBank/DDBJ whole genome shotgun (WGS) entry which is preliminary data.</text>
</comment>
<comment type="similarity">
    <text evidence="3">Belongs to the protein-tyrosine phosphatase family. Non-receptor class dual specificity subfamily.</text>
</comment>
<dbReference type="Proteomes" id="UP001372834">
    <property type="component" value="Unassembled WGS sequence"/>
</dbReference>
<dbReference type="InterPro" id="IPR050561">
    <property type="entry name" value="PTP"/>
</dbReference>
<dbReference type="PROSITE" id="PS50056">
    <property type="entry name" value="TYR_PHOSPHATASE_2"/>
    <property type="match status" value="1"/>
</dbReference>
<dbReference type="InterPro" id="IPR000387">
    <property type="entry name" value="Tyr_Pase_dom"/>
</dbReference>